<accession>A0A6I7DE68</accession>
<reference evidence="1 2" key="1">
    <citation type="submission" date="2019-09" db="EMBL/GenBank/DDBJ databases">
        <title>Emergence of a chromosome-mediated tetracycline resistance gene in Proteus strain.</title>
        <authorList>
            <person name="He D."/>
            <person name="Wang L."/>
        </authorList>
    </citation>
    <scope>NUCLEOTIDE SEQUENCE [LARGE SCALE GENOMIC DNA]</scope>
    <source>
        <strain evidence="1 2">T60</strain>
    </source>
</reference>
<dbReference type="Proteomes" id="UP000464700">
    <property type="component" value="Chromosome"/>
</dbReference>
<keyword evidence="2" id="KW-1185">Reference proteome</keyword>
<protein>
    <submittedName>
        <fullName evidence="1">Phage gp6-like head-tail connector protein</fullName>
    </submittedName>
</protein>
<dbReference type="KEGG" id="pcol:F1325_15320"/>
<sequence length="98" mass="11255">MTKPEITLEEVKLHCRIDNDYDDEILIVYAEAALEVCQQHIGKRFEDGLSFTPAIKVGCLMYISLLYENREMIGSDGLKEVPLTIHSLWSTYRDVGVY</sequence>
<evidence type="ECO:0000313" key="1">
    <source>
        <dbReference type="EMBL" id="QHN11740.1"/>
    </source>
</evidence>
<dbReference type="CDD" id="cd08054">
    <property type="entry name" value="gp6"/>
    <property type="match status" value="1"/>
</dbReference>
<dbReference type="Pfam" id="PF05135">
    <property type="entry name" value="Phage_connect_1"/>
    <property type="match status" value="1"/>
</dbReference>
<dbReference type="Gene3D" id="1.10.3230.30">
    <property type="entry name" value="Phage gp6-like head-tail connector protein"/>
    <property type="match status" value="1"/>
</dbReference>
<dbReference type="InterPro" id="IPR021146">
    <property type="entry name" value="Phage_gp6-like_head-tail"/>
</dbReference>
<name>A0A6I7DE68_9GAMM</name>
<proteinExistence type="predicted"/>
<dbReference type="RefSeq" id="WP_160230664.1">
    <property type="nucleotide sequence ID" value="NZ_CP043925.1"/>
</dbReference>
<organism evidence="1 2">
    <name type="scientific">Proteus columbae</name>
    <dbReference type="NCBI Taxonomy" id="1987580"/>
    <lineage>
        <taxon>Bacteria</taxon>
        <taxon>Pseudomonadati</taxon>
        <taxon>Pseudomonadota</taxon>
        <taxon>Gammaproteobacteria</taxon>
        <taxon>Enterobacterales</taxon>
        <taxon>Morganellaceae</taxon>
        <taxon>Proteus</taxon>
    </lineage>
</organism>
<dbReference type="AlphaFoldDB" id="A0A6I7DE68"/>
<gene>
    <name evidence="1" type="ORF">F1325_15320</name>
</gene>
<dbReference type="NCBIfam" id="TIGR01560">
    <property type="entry name" value="put_DNA_pack"/>
    <property type="match status" value="1"/>
</dbReference>
<dbReference type="EMBL" id="CP043925">
    <property type="protein sequence ID" value="QHN11740.1"/>
    <property type="molecule type" value="Genomic_DNA"/>
</dbReference>
<evidence type="ECO:0000313" key="2">
    <source>
        <dbReference type="Proteomes" id="UP000464700"/>
    </source>
</evidence>
<dbReference type="InterPro" id="IPR006450">
    <property type="entry name" value="Phage_HK97_gp6-like"/>
</dbReference>